<proteinExistence type="predicted"/>
<accession>A0A4C1SPQ8</accession>
<keyword evidence="2" id="KW-1185">Reference proteome</keyword>
<dbReference type="EMBL" id="BGZK01003712">
    <property type="protein sequence ID" value="GBP03906.1"/>
    <property type="molecule type" value="Genomic_DNA"/>
</dbReference>
<evidence type="ECO:0000313" key="1">
    <source>
        <dbReference type="EMBL" id="GBP03906.1"/>
    </source>
</evidence>
<evidence type="ECO:0000313" key="2">
    <source>
        <dbReference type="Proteomes" id="UP000299102"/>
    </source>
</evidence>
<reference evidence="1 2" key="1">
    <citation type="journal article" date="2019" name="Commun. Biol.">
        <title>The bagworm genome reveals a unique fibroin gene that provides high tensile strength.</title>
        <authorList>
            <person name="Kono N."/>
            <person name="Nakamura H."/>
            <person name="Ohtoshi R."/>
            <person name="Tomita M."/>
            <person name="Numata K."/>
            <person name="Arakawa K."/>
        </authorList>
    </citation>
    <scope>NUCLEOTIDE SEQUENCE [LARGE SCALE GENOMIC DNA]</scope>
</reference>
<gene>
    <name evidence="1" type="ORF">EVAR_70397_1</name>
</gene>
<dbReference type="Proteomes" id="UP000299102">
    <property type="component" value="Unassembled WGS sequence"/>
</dbReference>
<dbReference type="AlphaFoldDB" id="A0A4C1SPQ8"/>
<comment type="caution">
    <text evidence="1">The sequence shown here is derived from an EMBL/GenBank/DDBJ whole genome shotgun (WGS) entry which is preliminary data.</text>
</comment>
<protein>
    <submittedName>
        <fullName evidence="1">Uncharacterized protein</fullName>
    </submittedName>
</protein>
<organism evidence="1 2">
    <name type="scientific">Eumeta variegata</name>
    <name type="common">Bagworm moth</name>
    <name type="synonym">Eumeta japonica</name>
    <dbReference type="NCBI Taxonomy" id="151549"/>
    <lineage>
        <taxon>Eukaryota</taxon>
        <taxon>Metazoa</taxon>
        <taxon>Ecdysozoa</taxon>
        <taxon>Arthropoda</taxon>
        <taxon>Hexapoda</taxon>
        <taxon>Insecta</taxon>
        <taxon>Pterygota</taxon>
        <taxon>Neoptera</taxon>
        <taxon>Endopterygota</taxon>
        <taxon>Lepidoptera</taxon>
        <taxon>Glossata</taxon>
        <taxon>Ditrysia</taxon>
        <taxon>Tineoidea</taxon>
        <taxon>Psychidae</taxon>
        <taxon>Oiketicinae</taxon>
        <taxon>Eumeta</taxon>
    </lineage>
</organism>
<name>A0A4C1SPQ8_EUMVA</name>
<sequence length="222" mass="25271">MKLWSSIHQLTTLKIVQYMCNRYKCTGMAELHPLTLSSIAYIEKRAFDGGQFLVFPRLVRARERVKVGRQSALGSARRRARAGMVDLHHRTKLGYLAKVLDESENFVRLRGRRRIVSRAKRDASHVESGRARDAGAISPMTRAFSGTTATIASLYRSYHTRDRFSLREANAGVDDSRECEGVDSDVDLRFVTREALTHLILLLLFDIIRFKLLNTLVDVYLG</sequence>